<dbReference type="EMBL" id="VCPC01000001">
    <property type="protein sequence ID" value="TMV15099.1"/>
    <property type="molecule type" value="Genomic_DNA"/>
</dbReference>
<evidence type="ECO:0000313" key="3">
    <source>
        <dbReference type="EMBL" id="TMV15099.1"/>
    </source>
</evidence>
<name>A0ABY2XDK2_9RHOB</name>
<evidence type="ECO:0000256" key="2">
    <source>
        <dbReference type="SAM" id="SignalP"/>
    </source>
</evidence>
<feature type="region of interest" description="Disordered" evidence="1">
    <location>
        <begin position="104"/>
        <end position="137"/>
    </location>
</feature>
<organism evidence="3 4">
    <name type="scientific">Arenibacterium halophilum</name>
    <dbReference type="NCBI Taxonomy" id="2583821"/>
    <lineage>
        <taxon>Bacteria</taxon>
        <taxon>Pseudomonadati</taxon>
        <taxon>Pseudomonadota</taxon>
        <taxon>Alphaproteobacteria</taxon>
        <taxon>Rhodobacterales</taxon>
        <taxon>Paracoccaceae</taxon>
        <taxon>Arenibacterium</taxon>
    </lineage>
</organism>
<accession>A0ABY2XDK2</accession>
<dbReference type="Proteomes" id="UP001191082">
    <property type="component" value="Unassembled WGS sequence"/>
</dbReference>
<feature type="chain" id="PRO_5046131892" description="DUF5667 domain-containing protein" evidence="2">
    <location>
        <begin position="28"/>
        <end position="191"/>
    </location>
</feature>
<protein>
    <recommendedName>
        <fullName evidence="5">DUF5667 domain-containing protein</fullName>
    </recommendedName>
</protein>
<proteinExistence type="predicted"/>
<keyword evidence="4" id="KW-1185">Reference proteome</keyword>
<reference evidence="3 4" key="1">
    <citation type="submission" date="2019-05" db="EMBL/GenBank/DDBJ databases">
        <title>Marivita sp. nov. isolated from sea sediment.</title>
        <authorList>
            <person name="Kim W."/>
        </authorList>
    </citation>
    <scope>NUCLEOTIDE SEQUENCE [LARGE SCALE GENOMIC DNA]</scope>
    <source>
        <strain evidence="3 4">CAU 1492</strain>
    </source>
</reference>
<gene>
    <name evidence="3" type="ORF">FGK64_03790</name>
</gene>
<feature type="signal peptide" evidence="2">
    <location>
        <begin position="1"/>
        <end position="27"/>
    </location>
</feature>
<feature type="compositionally biased region" description="Basic and acidic residues" evidence="1">
    <location>
        <begin position="106"/>
        <end position="119"/>
    </location>
</feature>
<evidence type="ECO:0000256" key="1">
    <source>
        <dbReference type="SAM" id="MobiDB-lite"/>
    </source>
</evidence>
<dbReference type="RefSeq" id="WP_138862447.1">
    <property type="nucleotide sequence ID" value="NZ_VCPC01000001.1"/>
</dbReference>
<evidence type="ECO:0000313" key="4">
    <source>
        <dbReference type="Proteomes" id="UP001191082"/>
    </source>
</evidence>
<evidence type="ECO:0008006" key="5">
    <source>
        <dbReference type="Google" id="ProtNLM"/>
    </source>
</evidence>
<comment type="caution">
    <text evidence="3">The sequence shown here is derived from an EMBL/GenBank/DDBJ whole genome shotgun (WGS) entry which is preliminary data.</text>
</comment>
<sequence>MTPFIRYPLLGLASLALAAPLPTTVLAQGGAGTIVTFIVPAGNFGSKNFTDVVVNTLGAAKQFCGVLDRAYQTDCLADRLNQMAEDIPEDSDYAEVRQVLAQASREMTDLTRRNRDRAQPRKTASAGGDSTRPLTPVAPDRLASVNAEATAILDRTQTLLLRSPDDESGKKLHYARIAEAIGSNKTLLRST</sequence>
<keyword evidence="2" id="KW-0732">Signal</keyword>